<evidence type="ECO:0000256" key="1">
    <source>
        <dbReference type="SAM" id="MobiDB-lite"/>
    </source>
</evidence>
<reference evidence="2" key="1">
    <citation type="journal article" date="2019" name="Science">
        <title>Mutation of a bHLH transcription factor allowed almond domestication.</title>
        <authorList>
            <person name="Sanchez-Perez R."/>
            <person name="Pavan S."/>
            <person name="Mazzeo R."/>
            <person name="Moldovan C."/>
            <person name="Aiese Cigliano R."/>
            <person name="Del Cueto J."/>
            <person name="Ricciardi F."/>
            <person name="Lotti C."/>
            <person name="Ricciardi L."/>
            <person name="Dicenta F."/>
            <person name="Lopez-Marques R.L."/>
            <person name="Lindberg Moller B."/>
        </authorList>
    </citation>
    <scope>NUCLEOTIDE SEQUENCE</scope>
</reference>
<proteinExistence type="predicted"/>
<feature type="region of interest" description="Disordered" evidence="1">
    <location>
        <begin position="1"/>
        <end position="25"/>
    </location>
</feature>
<accession>A0A4Y1RTF9</accession>
<name>A0A4Y1RTF9_PRUDU</name>
<dbReference type="EMBL" id="AP019303">
    <property type="protein sequence ID" value="BBH07087.1"/>
    <property type="molecule type" value="Genomic_DNA"/>
</dbReference>
<gene>
    <name evidence="2" type="ORF">Prudu_018911</name>
</gene>
<protein>
    <submittedName>
        <fullName evidence="2">Uncharacterized protein</fullName>
    </submittedName>
</protein>
<organism evidence="2">
    <name type="scientific">Prunus dulcis</name>
    <name type="common">Almond</name>
    <name type="synonym">Amygdalus dulcis</name>
    <dbReference type="NCBI Taxonomy" id="3755"/>
    <lineage>
        <taxon>Eukaryota</taxon>
        <taxon>Viridiplantae</taxon>
        <taxon>Streptophyta</taxon>
        <taxon>Embryophyta</taxon>
        <taxon>Tracheophyta</taxon>
        <taxon>Spermatophyta</taxon>
        <taxon>Magnoliopsida</taxon>
        <taxon>eudicotyledons</taxon>
        <taxon>Gunneridae</taxon>
        <taxon>Pentapetalae</taxon>
        <taxon>rosids</taxon>
        <taxon>fabids</taxon>
        <taxon>Rosales</taxon>
        <taxon>Rosaceae</taxon>
        <taxon>Amygdaloideae</taxon>
        <taxon>Amygdaleae</taxon>
        <taxon>Prunus</taxon>
    </lineage>
</organism>
<evidence type="ECO:0000313" key="2">
    <source>
        <dbReference type="EMBL" id="BBH07087.1"/>
    </source>
</evidence>
<sequence length="108" mass="11372">MASNGNGEFTFANGNGTAAVANGNGTARNGLAKIQTQKKGNGMCHDDSTPPVKAQTIDELHSLQKKKSAPTTPIKGTQGGAFAITLSEVERQKQQLQSIRYTRGTQPT</sequence>
<dbReference type="AlphaFoldDB" id="A0A4Y1RTF9"/>
<feature type="compositionally biased region" description="Low complexity" evidence="1">
    <location>
        <begin position="12"/>
        <end position="25"/>
    </location>
</feature>